<accession>A0A6N8TLC5</accession>
<dbReference type="EMBL" id="WUML01000051">
    <property type="protein sequence ID" value="MXO03066.1"/>
    <property type="molecule type" value="Genomic_DNA"/>
</dbReference>
<proteinExistence type="predicted"/>
<dbReference type="OrthoDB" id="6331154at2"/>
<organism evidence="1 2">
    <name type="scientific">Shinella zoogloeoides</name>
    <name type="common">Crabtreella saccharophila</name>
    <dbReference type="NCBI Taxonomy" id="352475"/>
    <lineage>
        <taxon>Bacteria</taxon>
        <taxon>Pseudomonadati</taxon>
        <taxon>Pseudomonadota</taxon>
        <taxon>Alphaproteobacteria</taxon>
        <taxon>Hyphomicrobiales</taxon>
        <taxon>Rhizobiaceae</taxon>
        <taxon>Shinella</taxon>
    </lineage>
</organism>
<gene>
    <name evidence="1" type="ORF">GR156_22525</name>
</gene>
<dbReference type="Proteomes" id="UP000440304">
    <property type="component" value="Unassembled WGS sequence"/>
</dbReference>
<sequence>MKSVVRMALFLGLALWGQALLAHGLPGTSLTFQPTGDRVALRITMPLEELNLVLGKLGDVAFNQDLPALSEAEVQRISNYLMSHLFVADLQENIVQFSVLSARIEGAFDDHVGDYQVLVVQLSASQATFPLTLRYDAIMHEVRNHRATVFLERSGVAPVKIATLQNNAVLRAPVSLLIKDLRD</sequence>
<name>A0A6N8TLC5_SHIZO</name>
<reference evidence="1 2" key="1">
    <citation type="submission" date="2019-12" db="EMBL/GenBank/DDBJ databases">
        <title>Shinella granuli gen. nov., sp. nov., and proposal of the reclassification of Zoogloea ramigera ATCC 19623 as Shinella zoogloeoides sp. nov.</title>
        <authorList>
            <person name="Gao J."/>
        </authorList>
    </citation>
    <scope>NUCLEOTIDE SEQUENCE [LARGE SCALE GENOMIC DNA]</scope>
    <source>
        <strain evidence="1 2">DSM 287</strain>
    </source>
</reference>
<evidence type="ECO:0000313" key="1">
    <source>
        <dbReference type="EMBL" id="MXO03066.1"/>
    </source>
</evidence>
<dbReference type="RefSeq" id="WP_160788207.1">
    <property type="nucleotide sequence ID" value="NZ_CP086612.1"/>
</dbReference>
<comment type="caution">
    <text evidence="1">The sequence shown here is derived from an EMBL/GenBank/DDBJ whole genome shotgun (WGS) entry which is preliminary data.</text>
</comment>
<dbReference type="AlphaFoldDB" id="A0A6N8TLC5"/>
<protein>
    <submittedName>
        <fullName evidence="1">Uncharacterized protein</fullName>
    </submittedName>
</protein>
<evidence type="ECO:0000313" key="2">
    <source>
        <dbReference type="Proteomes" id="UP000440304"/>
    </source>
</evidence>